<gene>
    <name evidence="2" type="ORF">L873DRAFT_1789919</name>
</gene>
<feature type="compositionally biased region" description="Basic residues" evidence="1">
    <location>
        <begin position="132"/>
        <end position="141"/>
    </location>
</feature>
<name>A0A3N4JPQ5_9PEZI</name>
<dbReference type="EMBL" id="ML120391">
    <property type="protein sequence ID" value="RPA98998.1"/>
    <property type="molecule type" value="Genomic_DNA"/>
</dbReference>
<dbReference type="AlphaFoldDB" id="A0A3N4JPQ5"/>
<dbReference type="Proteomes" id="UP000276215">
    <property type="component" value="Unassembled WGS sequence"/>
</dbReference>
<evidence type="ECO:0000313" key="3">
    <source>
        <dbReference type="Proteomes" id="UP000276215"/>
    </source>
</evidence>
<sequence>MTSSIRSMILHTTGARNMTLSMRSMASKSEQMTTSLAQSVIIHNSITTPEADTKGAHSDAGSVTGYKINRTERQPEGEIAPFLKIKLSKKATALPKECPNRSSLLSGTTLMTADSLGNSGDETGASHASGRSTRKSTKKGSKKLERNATRSRNIEYILNQGSEGFLASSQSEELTSLTHEG</sequence>
<keyword evidence="3" id="KW-1185">Reference proteome</keyword>
<reference evidence="2 3" key="1">
    <citation type="journal article" date="2018" name="Nat. Ecol. Evol.">
        <title>Pezizomycetes genomes reveal the molecular basis of ectomycorrhizal truffle lifestyle.</title>
        <authorList>
            <person name="Murat C."/>
            <person name="Payen T."/>
            <person name="Noel B."/>
            <person name="Kuo A."/>
            <person name="Morin E."/>
            <person name="Chen J."/>
            <person name="Kohler A."/>
            <person name="Krizsan K."/>
            <person name="Balestrini R."/>
            <person name="Da Silva C."/>
            <person name="Montanini B."/>
            <person name="Hainaut M."/>
            <person name="Levati E."/>
            <person name="Barry K.W."/>
            <person name="Belfiori B."/>
            <person name="Cichocki N."/>
            <person name="Clum A."/>
            <person name="Dockter R.B."/>
            <person name="Fauchery L."/>
            <person name="Guy J."/>
            <person name="Iotti M."/>
            <person name="Le Tacon F."/>
            <person name="Lindquist E.A."/>
            <person name="Lipzen A."/>
            <person name="Malagnac F."/>
            <person name="Mello A."/>
            <person name="Molinier V."/>
            <person name="Miyauchi S."/>
            <person name="Poulain J."/>
            <person name="Riccioni C."/>
            <person name="Rubini A."/>
            <person name="Sitrit Y."/>
            <person name="Splivallo R."/>
            <person name="Traeger S."/>
            <person name="Wang M."/>
            <person name="Zifcakova L."/>
            <person name="Wipf D."/>
            <person name="Zambonelli A."/>
            <person name="Paolocci F."/>
            <person name="Nowrousian M."/>
            <person name="Ottonello S."/>
            <person name="Baldrian P."/>
            <person name="Spatafora J.W."/>
            <person name="Henrissat B."/>
            <person name="Nagy L.G."/>
            <person name="Aury J.M."/>
            <person name="Wincker P."/>
            <person name="Grigoriev I.V."/>
            <person name="Bonfante P."/>
            <person name="Martin F.M."/>
        </authorList>
    </citation>
    <scope>NUCLEOTIDE SEQUENCE [LARGE SCALE GENOMIC DNA]</scope>
    <source>
        <strain evidence="2 3">120613-1</strain>
    </source>
</reference>
<accession>A0A3N4JPQ5</accession>
<organism evidence="2 3">
    <name type="scientific">Choiromyces venosus 120613-1</name>
    <dbReference type="NCBI Taxonomy" id="1336337"/>
    <lineage>
        <taxon>Eukaryota</taxon>
        <taxon>Fungi</taxon>
        <taxon>Dikarya</taxon>
        <taxon>Ascomycota</taxon>
        <taxon>Pezizomycotina</taxon>
        <taxon>Pezizomycetes</taxon>
        <taxon>Pezizales</taxon>
        <taxon>Tuberaceae</taxon>
        <taxon>Choiromyces</taxon>
    </lineage>
</organism>
<feature type="region of interest" description="Disordered" evidence="1">
    <location>
        <begin position="115"/>
        <end position="152"/>
    </location>
</feature>
<evidence type="ECO:0000256" key="1">
    <source>
        <dbReference type="SAM" id="MobiDB-lite"/>
    </source>
</evidence>
<proteinExistence type="predicted"/>
<protein>
    <submittedName>
        <fullName evidence="2">Uncharacterized protein</fullName>
    </submittedName>
</protein>
<dbReference type="STRING" id="1336337.A0A3N4JPQ5"/>
<evidence type="ECO:0000313" key="2">
    <source>
        <dbReference type="EMBL" id="RPA98998.1"/>
    </source>
</evidence>